<keyword evidence="2" id="KW-0805">Transcription regulation</keyword>
<accession>A5BXY2</accession>
<evidence type="ECO:0000259" key="6">
    <source>
        <dbReference type="PROSITE" id="PS51293"/>
    </source>
</evidence>
<feature type="region of interest" description="Disordered" evidence="5">
    <location>
        <begin position="853"/>
        <end position="874"/>
    </location>
</feature>
<keyword evidence="4" id="KW-0539">Nucleus</keyword>
<feature type="region of interest" description="Disordered" evidence="5">
    <location>
        <begin position="913"/>
        <end position="934"/>
    </location>
</feature>
<evidence type="ECO:0000256" key="2">
    <source>
        <dbReference type="ARBA" id="ARBA00023015"/>
    </source>
</evidence>
<evidence type="ECO:0000256" key="1">
    <source>
        <dbReference type="ARBA" id="ARBA00004123"/>
    </source>
</evidence>
<comment type="subcellular location">
    <subcellularLocation>
        <location evidence="1">Nucleus</location>
    </subcellularLocation>
</comment>
<name>A5BXY2_VITVI</name>
<feature type="region of interest" description="Disordered" evidence="5">
    <location>
        <begin position="601"/>
        <end position="657"/>
    </location>
</feature>
<reference evidence="7" key="1">
    <citation type="journal article" date="2007" name="PLoS ONE">
        <title>The first genome sequence of an elite grapevine cultivar (Pinot noir Vitis vinifera L.): coping with a highly heterozygous genome.</title>
        <authorList>
            <person name="Velasco R."/>
            <person name="Zharkikh A."/>
            <person name="Troggio M."/>
            <person name="Cartwright D.A."/>
            <person name="Cestaro A."/>
            <person name="Pruss D."/>
            <person name="Pindo M."/>
            <person name="FitzGerald L.M."/>
            <person name="Vezzulli S."/>
            <person name="Reid J."/>
            <person name="Malacarne G."/>
            <person name="Iliev D."/>
            <person name="Coppola G."/>
            <person name="Wardell B."/>
            <person name="Micheletti D."/>
            <person name="Macalma T."/>
            <person name="Facci M."/>
            <person name="Mitchell J.T."/>
            <person name="Perazzolli M."/>
            <person name="Eldredge G."/>
            <person name="Gatto P."/>
            <person name="Oyzerski R."/>
            <person name="Moretto M."/>
            <person name="Gutin N."/>
            <person name="Stefanini M."/>
            <person name="Chen Y."/>
            <person name="Segala C."/>
            <person name="Davenport C."/>
            <person name="Dematte L."/>
            <person name="Mraz A."/>
            <person name="Battilana J."/>
            <person name="Stormo K."/>
            <person name="Costa F."/>
            <person name="Tao Q."/>
            <person name="Si-Ammour A."/>
            <person name="Harkins T."/>
            <person name="Lackey A."/>
            <person name="Perbost C."/>
            <person name="Taillon B."/>
            <person name="Stella A."/>
            <person name="Solovyev V."/>
            <person name="Fawcett J.A."/>
            <person name="Sterck L."/>
            <person name="Vandepoele K."/>
            <person name="Grando S.M."/>
            <person name="Toppo S."/>
            <person name="Moser C."/>
            <person name="Lanchbury J."/>
            <person name="Bogden R."/>
            <person name="Skolnick M."/>
            <person name="Sgaramella V."/>
            <person name="Bhatnagar S.K."/>
            <person name="Fontana P."/>
            <person name="Gutin A."/>
            <person name="Van de Peer Y."/>
            <person name="Salamini F."/>
            <person name="Viola R."/>
        </authorList>
    </citation>
    <scope>NUCLEOTIDE SEQUENCE</scope>
</reference>
<evidence type="ECO:0000256" key="5">
    <source>
        <dbReference type="SAM" id="MobiDB-lite"/>
    </source>
</evidence>
<organism evidence="7">
    <name type="scientific">Vitis vinifera</name>
    <name type="common">Grape</name>
    <dbReference type="NCBI Taxonomy" id="29760"/>
    <lineage>
        <taxon>Eukaryota</taxon>
        <taxon>Viridiplantae</taxon>
        <taxon>Streptophyta</taxon>
        <taxon>Embryophyta</taxon>
        <taxon>Tracheophyta</taxon>
        <taxon>Spermatophyta</taxon>
        <taxon>Magnoliopsida</taxon>
        <taxon>eudicotyledons</taxon>
        <taxon>Gunneridae</taxon>
        <taxon>Pentapetalae</taxon>
        <taxon>rosids</taxon>
        <taxon>Vitales</taxon>
        <taxon>Vitaceae</taxon>
        <taxon>Viteae</taxon>
        <taxon>Vitis</taxon>
    </lineage>
</organism>
<dbReference type="InterPro" id="IPR057712">
    <property type="entry name" value="DUF7952"/>
</dbReference>
<dbReference type="Pfam" id="PF25826">
    <property type="entry name" value="DUF7952"/>
    <property type="match status" value="2"/>
</dbReference>
<feature type="compositionally biased region" description="Polar residues" evidence="5">
    <location>
        <begin position="742"/>
        <end position="753"/>
    </location>
</feature>
<protein>
    <recommendedName>
        <fullName evidence="6">SANT domain-containing protein</fullName>
    </recommendedName>
</protein>
<dbReference type="PROSITE" id="PS51293">
    <property type="entry name" value="SANT"/>
    <property type="match status" value="1"/>
</dbReference>
<dbReference type="InterPro" id="IPR017884">
    <property type="entry name" value="SANT_dom"/>
</dbReference>
<feature type="compositionally biased region" description="Basic and acidic residues" evidence="5">
    <location>
        <begin position="787"/>
        <end position="796"/>
    </location>
</feature>
<dbReference type="FunFam" id="1.10.10.60:FF:000374">
    <property type="entry name" value="Arginine-glutamic acid dipeptide repeat protein"/>
    <property type="match status" value="1"/>
</dbReference>
<dbReference type="InterPro" id="IPR009057">
    <property type="entry name" value="Homeodomain-like_sf"/>
</dbReference>
<dbReference type="EMBL" id="AM475211">
    <property type="protein sequence ID" value="CAN77379.1"/>
    <property type="molecule type" value="Genomic_DNA"/>
</dbReference>
<gene>
    <name evidence="7" type="ORF">VITISV_043864</name>
</gene>
<dbReference type="InterPro" id="IPR056067">
    <property type="entry name" value="DUF7650"/>
</dbReference>
<feature type="region of interest" description="Disordered" evidence="5">
    <location>
        <begin position="140"/>
        <end position="170"/>
    </location>
</feature>
<dbReference type="PANTHER" id="PTHR13859:SF11">
    <property type="entry name" value="GRUNGE, ISOFORM J"/>
    <property type="match status" value="1"/>
</dbReference>
<feature type="compositionally biased region" description="Polar residues" evidence="5">
    <location>
        <begin position="142"/>
        <end position="151"/>
    </location>
</feature>
<dbReference type="PANTHER" id="PTHR13859">
    <property type="entry name" value="ATROPHIN-RELATED"/>
    <property type="match status" value="1"/>
</dbReference>
<dbReference type="SUPFAM" id="SSF46689">
    <property type="entry name" value="Homeodomain-like"/>
    <property type="match status" value="1"/>
</dbReference>
<evidence type="ECO:0000256" key="3">
    <source>
        <dbReference type="ARBA" id="ARBA00023163"/>
    </source>
</evidence>
<feature type="compositionally biased region" description="Polar residues" evidence="5">
    <location>
        <begin position="626"/>
        <end position="657"/>
    </location>
</feature>
<feature type="region of interest" description="Disordered" evidence="5">
    <location>
        <begin position="527"/>
        <end position="546"/>
    </location>
</feature>
<sequence length="958" mass="105754">MKTHLRRFLLSRGLSPFGAFDMENPAWMCCLDNGVSCLMDSAHQDHDDKCIEETTSDQLLHPDSPDINDIFGEPLVHPRVGYEYQVEIPLMITESERDKLLVNPADAEVIVDVSHSFLMGLPIPIVQVLDEVTNIKDGGIGFNNSDDSVNKNGPLESKNRKRSQINSNKKGSQLKVESLDVMLNPGKESTATSPDSKVMGSTDLDQMHGSKSYLTVPGSLGDSWSDIEVDSFILGLYIFGKNLIQVKRFIESKGMGDILSFYYGKFYRSDGYRRWSDCRKMRRRKCIHGQKIFTGWRQQELLSRLLPQVSQECQNTLLECISTETRQSNIRYRDESTSRSQVGSTDVNKKIMKVSKSFAEGRTSLAEYVSSLKITVGICNLIEAVGVGKGKDGLTGIVMEPIKIHQFFSVRPEIPIGKACSSLTSSDIIKFLTGDFRLSKARSNDLFWEAVWPRLLARGWHSEQPKNEGCASSKHSLVFLVPGVKKFSRRKLVKGDHYFDSISDVLSKVASEPKILELEDEETGVSSCKEGNGWVPEAKLDNDDPSDHQRHCYLKPRVSTCNLNLMKFTVVDTSLACGEKSSKVRELKSLPVESLETINNSNLTSSRVTGGDSSEDSQDESDSADMSLNGQKNTTNSNHAKAISHSSSLTQRVSTNSPDAAKKLVENNQDQNTNTSDDKHLRRNIKHQFSRRTKSGHSNYLAPLIKRRRLTACAKAETSRAESLSVGPLSKQEKSHCMLGSSEASKNDVSQEGPSPREKASSISSSDGGSPEDETVILGGTSVGMDLSHEKNDKPQTRPLIDLNLPQVPSDSENGERLATNVENSQVASTANGSCCSSDRNILMEDSKALRTSVNAGSAEEQPIMKPQRQSTRNRPLTTKALEALASGFLNTRRKRKGTEVQAEENPILRPSRRARSRVTGTPNCANPGTGMMDSKEANGADGVCNDNTYAWKFSCPN</sequence>
<proteinExistence type="predicted"/>
<dbReference type="AlphaFoldDB" id="A5BXY2"/>
<evidence type="ECO:0000313" key="7">
    <source>
        <dbReference type="EMBL" id="CAN77379.1"/>
    </source>
</evidence>
<dbReference type="Pfam" id="PF24662">
    <property type="entry name" value="DUF7650"/>
    <property type="match status" value="1"/>
</dbReference>
<feature type="domain" description="SANT" evidence="6">
    <location>
        <begin position="219"/>
        <end position="270"/>
    </location>
</feature>
<dbReference type="GO" id="GO:0005634">
    <property type="term" value="C:nucleus"/>
    <property type="evidence" value="ECO:0007669"/>
    <property type="project" value="UniProtKB-SubCell"/>
</dbReference>
<evidence type="ECO:0000256" key="4">
    <source>
        <dbReference type="ARBA" id="ARBA00023242"/>
    </source>
</evidence>
<feature type="region of interest" description="Disordered" evidence="5">
    <location>
        <begin position="719"/>
        <end position="815"/>
    </location>
</feature>
<feature type="compositionally biased region" description="Acidic residues" evidence="5">
    <location>
        <begin position="613"/>
        <end position="623"/>
    </location>
</feature>
<keyword evidence="3" id="KW-0804">Transcription</keyword>
<dbReference type="ExpressionAtlas" id="A5BXY2">
    <property type="expression patterns" value="baseline and differential"/>
</dbReference>